<feature type="chain" id="PRO_5015556422" description="YdgH/BhsA/McbA-like domain-containing protein" evidence="2">
    <location>
        <begin position="23"/>
        <end position="87"/>
    </location>
</feature>
<dbReference type="EMBL" id="PDET01000007">
    <property type="protein sequence ID" value="PRD15116.1"/>
    <property type="molecule type" value="Genomic_DNA"/>
</dbReference>
<dbReference type="Gene3D" id="3.30.1660.10">
    <property type="entry name" value="Flavin-binding protein dodecin"/>
    <property type="match status" value="1"/>
</dbReference>
<dbReference type="AlphaFoldDB" id="A0A2S9IBF1"/>
<evidence type="ECO:0000313" key="4">
    <source>
        <dbReference type="EMBL" id="PRD15116.1"/>
    </source>
</evidence>
<reference evidence="4 5" key="1">
    <citation type="submission" date="2017-10" db="EMBL/GenBank/DDBJ databases">
        <title>Draft genome of two endophytic bacteria isolated from 'guarana' Paullinia cupana (Mart.) Ducke.</title>
        <authorList>
            <person name="Siqueira K.A."/>
            <person name="Liotti R.G."/>
            <person name="Mendes T.A."/>
            <person name="Soares M.A."/>
        </authorList>
    </citation>
    <scope>NUCLEOTIDE SEQUENCE [LARGE SCALE GENOMIC DNA]</scope>
    <source>
        <strain evidence="4 5">342</strain>
    </source>
</reference>
<dbReference type="InterPro" id="IPR025543">
    <property type="entry name" value="Dodecin-like"/>
</dbReference>
<name>A0A2S9IBF1_9GAMM</name>
<proteinExistence type="predicted"/>
<gene>
    <name evidence="4" type="ORF">CQW29_11605</name>
</gene>
<feature type="domain" description="YdgH/BhsA/McbA-like" evidence="3">
    <location>
        <begin position="34"/>
        <end position="87"/>
    </location>
</feature>
<dbReference type="PANTHER" id="PTHR34156">
    <property type="entry name" value="OUTER MEMBRANE PROTEIN-RELATED-RELATED"/>
    <property type="match status" value="1"/>
</dbReference>
<dbReference type="InterPro" id="IPR047775">
    <property type="entry name" value="Stress_YhcN-like"/>
</dbReference>
<comment type="caution">
    <text evidence="4">The sequence shown here is derived from an EMBL/GenBank/DDBJ whole genome shotgun (WGS) entry which is preliminary data.</text>
</comment>
<sequence>MKIKTTIAALSLLSMIGFGASAAELVNSQQAENLQSAGTITLSGVAGVPSDIRQQLSQKADMQGASAYRVVEARNQDNWHVTAEIYK</sequence>
<dbReference type="InterPro" id="IPR010854">
    <property type="entry name" value="YdgH/BhsA/McbA-like_dom"/>
</dbReference>
<dbReference type="SUPFAM" id="SSF159871">
    <property type="entry name" value="YdgH-like"/>
    <property type="match status" value="1"/>
</dbReference>
<organism evidence="4 5">
    <name type="scientific">Pantoea coffeiphila</name>
    <dbReference type="NCBI Taxonomy" id="1465635"/>
    <lineage>
        <taxon>Bacteria</taxon>
        <taxon>Pseudomonadati</taxon>
        <taxon>Pseudomonadota</taxon>
        <taxon>Gammaproteobacteria</taxon>
        <taxon>Enterobacterales</taxon>
        <taxon>Erwiniaceae</taxon>
        <taxon>Pantoea</taxon>
    </lineage>
</organism>
<keyword evidence="1 2" id="KW-0732">Signal</keyword>
<evidence type="ECO:0000259" key="3">
    <source>
        <dbReference type="Pfam" id="PF07338"/>
    </source>
</evidence>
<dbReference type="InterPro" id="IPR036275">
    <property type="entry name" value="YdgH-like_sf"/>
</dbReference>
<protein>
    <recommendedName>
        <fullName evidence="3">YdgH/BhsA/McbA-like domain-containing protein</fullName>
    </recommendedName>
</protein>
<evidence type="ECO:0000256" key="1">
    <source>
        <dbReference type="ARBA" id="ARBA00022729"/>
    </source>
</evidence>
<dbReference type="NCBIfam" id="NF033776">
    <property type="entry name" value="stress_YhcN"/>
    <property type="match status" value="1"/>
</dbReference>
<dbReference type="OrthoDB" id="6540189at2"/>
<dbReference type="RefSeq" id="WP_105592899.1">
    <property type="nucleotide sequence ID" value="NZ_JAFBFW010000005.1"/>
</dbReference>
<evidence type="ECO:0000313" key="5">
    <source>
        <dbReference type="Proteomes" id="UP000239181"/>
    </source>
</evidence>
<feature type="signal peptide" evidence="2">
    <location>
        <begin position="1"/>
        <end position="22"/>
    </location>
</feature>
<dbReference type="InterPro" id="IPR051096">
    <property type="entry name" value="BhsA/McbA_stress_biofilm_assoc"/>
</dbReference>
<dbReference type="Pfam" id="PF07338">
    <property type="entry name" value="YdgH_BhsA-like"/>
    <property type="match status" value="1"/>
</dbReference>
<keyword evidence="5" id="KW-1185">Reference proteome</keyword>
<dbReference type="PANTHER" id="PTHR34156:SF5">
    <property type="entry name" value="OUTER MEMBRANE PROTEIN"/>
    <property type="match status" value="1"/>
</dbReference>
<accession>A0A2S9IBF1</accession>
<evidence type="ECO:0000256" key="2">
    <source>
        <dbReference type="SAM" id="SignalP"/>
    </source>
</evidence>
<dbReference type="Proteomes" id="UP000239181">
    <property type="component" value="Unassembled WGS sequence"/>
</dbReference>